<dbReference type="Gene3D" id="3.40.50.150">
    <property type="entry name" value="Vaccinia Virus protein VP39"/>
    <property type="match status" value="1"/>
</dbReference>
<name>A0A3B0TG56_9ZZZZ</name>
<gene>
    <name evidence="3" type="ORF">MNBD_ALPHA01-1236</name>
</gene>
<keyword evidence="1" id="KW-0175">Coiled coil</keyword>
<dbReference type="SUPFAM" id="SSF53335">
    <property type="entry name" value="S-adenosyl-L-methionine-dependent methyltransferases"/>
    <property type="match status" value="1"/>
</dbReference>
<dbReference type="Pfam" id="PF08241">
    <property type="entry name" value="Methyltransf_11"/>
    <property type="match status" value="1"/>
</dbReference>
<feature type="coiled-coil region" evidence="1">
    <location>
        <begin position="251"/>
        <end position="278"/>
    </location>
</feature>
<protein>
    <recommendedName>
        <fullName evidence="2">Methyltransferase type 11 domain-containing protein</fullName>
    </recommendedName>
</protein>
<dbReference type="InterPro" id="IPR029063">
    <property type="entry name" value="SAM-dependent_MTases_sf"/>
</dbReference>
<sequence>MVTRETRSWDNYWKRGALHSCVSAADKQKQKEINDFWMELYAQFPDDVVSLDIGTGNGLLPSLAVDYANRQEYGWEIHGVDLADIDPVRDVPEAQDILDQVNFQGRIAAEELPFEAGYFDLITSQYAIEYSDMARSIPEMARVLKNGGIFCAILHSHNSIVVAQNNENAQEADYLLESDIFTECKQLLSLMLSGKASDAGIQTYSDQYVKNLMRLSESYHTPSSMNIIPVMQNSLMEIMKLSWKYHPQQILEMVDNARRRLEEQRDLLRDLVRSALDEENLETLLKQLKTLGFELTRCQDFCIGPKKIILGAHIQLKKR</sequence>
<accession>A0A3B0TG56</accession>
<dbReference type="GO" id="GO:0008757">
    <property type="term" value="F:S-adenosylmethionine-dependent methyltransferase activity"/>
    <property type="evidence" value="ECO:0007669"/>
    <property type="project" value="InterPro"/>
</dbReference>
<dbReference type="InterPro" id="IPR013216">
    <property type="entry name" value="Methyltransf_11"/>
</dbReference>
<dbReference type="CDD" id="cd02440">
    <property type="entry name" value="AdoMet_MTases"/>
    <property type="match status" value="1"/>
</dbReference>
<dbReference type="AlphaFoldDB" id="A0A3B0TG56"/>
<organism evidence="3">
    <name type="scientific">hydrothermal vent metagenome</name>
    <dbReference type="NCBI Taxonomy" id="652676"/>
    <lineage>
        <taxon>unclassified sequences</taxon>
        <taxon>metagenomes</taxon>
        <taxon>ecological metagenomes</taxon>
    </lineage>
</organism>
<proteinExistence type="predicted"/>
<evidence type="ECO:0000259" key="2">
    <source>
        <dbReference type="Pfam" id="PF08241"/>
    </source>
</evidence>
<evidence type="ECO:0000313" key="3">
    <source>
        <dbReference type="EMBL" id="VAW05986.1"/>
    </source>
</evidence>
<feature type="domain" description="Methyltransferase type 11" evidence="2">
    <location>
        <begin position="51"/>
        <end position="151"/>
    </location>
</feature>
<evidence type="ECO:0000256" key="1">
    <source>
        <dbReference type="SAM" id="Coils"/>
    </source>
</evidence>
<dbReference type="EMBL" id="UOEJ01000224">
    <property type="protein sequence ID" value="VAW05986.1"/>
    <property type="molecule type" value="Genomic_DNA"/>
</dbReference>
<reference evidence="3" key="1">
    <citation type="submission" date="2018-06" db="EMBL/GenBank/DDBJ databases">
        <authorList>
            <person name="Zhirakovskaya E."/>
        </authorList>
    </citation>
    <scope>NUCLEOTIDE SEQUENCE</scope>
</reference>